<protein>
    <submittedName>
        <fullName evidence="2">Hexulose-6-phosphate isomerase</fullName>
        <ecNumber evidence="2">5.1.3.22</ecNumber>
    </submittedName>
</protein>
<dbReference type="GO" id="GO:0034015">
    <property type="term" value="F:L-ribulose-5-phosphate 3-epimerase activity"/>
    <property type="evidence" value="ECO:0007669"/>
    <property type="project" value="UniProtKB-EC"/>
</dbReference>
<evidence type="ECO:0000259" key="1">
    <source>
        <dbReference type="Pfam" id="PF01261"/>
    </source>
</evidence>
<sequence>MPFGTGCVDFTEIFRTLSALNYRGAWLIEMWAKNDGLDSERIADAKAWLTDKYQQAFRPPQYEGIVNSGVKYVG</sequence>
<dbReference type="AlphaFoldDB" id="A0A7H4LXA0"/>
<gene>
    <name evidence="2" type="primary">ulaE_1</name>
    <name evidence="2" type="ORF">NCTC11694_01939</name>
</gene>
<dbReference type="EMBL" id="UGJR01000002">
    <property type="protein sequence ID" value="STR40776.1"/>
    <property type="molecule type" value="Genomic_DNA"/>
</dbReference>
<accession>A0A7H4LXA0</accession>
<reference evidence="2 3" key="1">
    <citation type="submission" date="2018-06" db="EMBL/GenBank/DDBJ databases">
        <authorList>
            <consortium name="Pathogen Informatics"/>
            <person name="Doyle S."/>
        </authorList>
    </citation>
    <scope>NUCLEOTIDE SEQUENCE [LARGE SCALE GENOMIC DNA]</scope>
    <source>
        <strain evidence="2 3">NCTC11694</strain>
    </source>
</reference>
<name>A0A7H4LXA0_9ENTR</name>
<keyword evidence="2" id="KW-0413">Isomerase</keyword>
<evidence type="ECO:0000313" key="2">
    <source>
        <dbReference type="EMBL" id="STR40776.1"/>
    </source>
</evidence>
<organism evidence="2 3">
    <name type="scientific">Klebsiella michiganensis</name>
    <dbReference type="NCBI Taxonomy" id="1134687"/>
    <lineage>
        <taxon>Bacteria</taxon>
        <taxon>Pseudomonadati</taxon>
        <taxon>Pseudomonadota</taxon>
        <taxon>Gammaproteobacteria</taxon>
        <taxon>Enterobacterales</taxon>
        <taxon>Enterobacteriaceae</taxon>
        <taxon>Klebsiella/Raoultella group</taxon>
        <taxon>Klebsiella</taxon>
    </lineage>
</organism>
<dbReference type="Gene3D" id="3.20.20.150">
    <property type="entry name" value="Divalent-metal-dependent TIM barrel enzymes"/>
    <property type="match status" value="1"/>
</dbReference>
<feature type="domain" description="Xylose isomerase-like TIM barrel" evidence="1">
    <location>
        <begin position="1"/>
        <end position="50"/>
    </location>
</feature>
<evidence type="ECO:0000313" key="3">
    <source>
        <dbReference type="Proteomes" id="UP000255050"/>
    </source>
</evidence>
<dbReference type="EC" id="5.1.3.22" evidence="2"/>
<comment type="caution">
    <text evidence="2">The sequence shown here is derived from an EMBL/GenBank/DDBJ whole genome shotgun (WGS) entry which is preliminary data.</text>
</comment>
<proteinExistence type="predicted"/>
<dbReference type="InterPro" id="IPR013022">
    <property type="entry name" value="Xyl_isomerase-like_TIM-brl"/>
</dbReference>
<dbReference type="InterPro" id="IPR036237">
    <property type="entry name" value="Xyl_isomerase-like_sf"/>
</dbReference>
<dbReference type="SUPFAM" id="SSF51658">
    <property type="entry name" value="Xylose isomerase-like"/>
    <property type="match status" value="1"/>
</dbReference>
<dbReference type="Pfam" id="PF01261">
    <property type="entry name" value="AP_endonuc_2"/>
    <property type="match status" value="1"/>
</dbReference>
<dbReference type="Proteomes" id="UP000255050">
    <property type="component" value="Unassembled WGS sequence"/>
</dbReference>